<evidence type="ECO:0000313" key="2">
    <source>
        <dbReference type="Proteomes" id="UP000251993"/>
    </source>
</evidence>
<protein>
    <submittedName>
        <fullName evidence="1">Uncharacterized protein</fullName>
    </submittedName>
</protein>
<dbReference type="EMBL" id="CP030850">
    <property type="protein sequence ID" value="AXE17330.1"/>
    <property type="molecule type" value="Genomic_DNA"/>
</dbReference>
<gene>
    <name evidence="1" type="ORF">DR864_06085</name>
</gene>
<evidence type="ECO:0000313" key="1">
    <source>
        <dbReference type="EMBL" id="AXE17330.1"/>
    </source>
</evidence>
<organism evidence="1 2">
    <name type="scientific">Runella rosea</name>
    <dbReference type="NCBI Taxonomy" id="2259595"/>
    <lineage>
        <taxon>Bacteria</taxon>
        <taxon>Pseudomonadati</taxon>
        <taxon>Bacteroidota</taxon>
        <taxon>Cytophagia</taxon>
        <taxon>Cytophagales</taxon>
        <taxon>Spirosomataceae</taxon>
        <taxon>Runella</taxon>
    </lineage>
</organism>
<dbReference type="KEGG" id="run:DR864_06085"/>
<name>A0A344TFA9_9BACT</name>
<dbReference type="Proteomes" id="UP000251993">
    <property type="component" value="Chromosome"/>
</dbReference>
<reference evidence="1 2" key="1">
    <citation type="submission" date="2018-07" db="EMBL/GenBank/DDBJ databases">
        <title>Genome sequencing of Runella.</title>
        <authorList>
            <person name="Baek M.-G."/>
            <person name="Yi H."/>
        </authorList>
    </citation>
    <scope>NUCLEOTIDE SEQUENCE [LARGE SCALE GENOMIC DNA]</scope>
    <source>
        <strain evidence="1 2">HYN0085</strain>
    </source>
</reference>
<keyword evidence="2" id="KW-1185">Reference proteome</keyword>
<accession>A0A344TFA9</accession>
<proteinExistence type="predicted"/>
<sequence>MRDMTVEYFIFWSTSTLPQLYNSAQCTKNSPFWAKIQLHIWVISSLINPYKWVIFNKIELENFVVSNHKRLLTTD</sequence>
<dbReference type="AlphaFoldDB" id="A0A344TFA9"/>